<protein>
    <recommendedName>
        <fullName evidence="4">PrgI family protein</fullName>
    </recommendedName>
</protein>
<evidence type="ECO:0008006" key="4">
    <source>
        <dbReference type="Google" id="ProtNLM"/>
    </source>
</evidence>
<keyword evidence="1" id="KW-0812">Transmembrane</keyword>
<gene>
    <name evidence="2" type="ORF">COT32_00015</name>
</gene>
<evidence type="ECO:0000256" key="1">
    <source>
        <dbReference type="SAM" id="Phobius"/>
    </source>
</evidence>
<dbReference type="InterPro" id="IPR024414">
    <property type="entry name" value="Uncharacterised_PrgI"/>
</dbReference>
<keyword evidence="1" id="KW-1133">Transmembrane helix</keyword>
<feature type="transmembrane region" description="Helical" evidence="1">
    <location>
        <begin position="45"/>
        <end position="63"/>
    </location>
</feature>
<evidence type="ECO:0000313" key="3">
    <source>
        <dbReference type="Proteomes" id="UP000231472"/>
    </source>
</evidence>
<dbReference type="Proteomes" id="UP000231472">
    <property type="component" value="Unassembled WGS sequence"/>
</dbReference>
<name>A0A2H0YPF9_9BACT</name>
<dbReference type="Pfam" id="PF12666">
    <property type="entry name" value="PrgI"/>
    <property type="match status" value="1"/>
</dbReference>
<feature type="transmembrane region" description="Helical" evidence="1">
    <location>
        <begin position="21"/>
        <end position="39"/>
    </location>
</feature>
<reference evidence="3" key="1">
    <citation type="submission" date="2017-09" db="EMBL/GenBank/DDBJ databases">
        <title>Depth-based differentiation of microbial function through sediment-hosted aquifers and enrichment of novel symbionts in the deep terrestrial subsurface.</title>
        <authorList>
            <person name="Probst A.J."/>
            <person name="Ladd B."/>
            <person name="Jarett J.K."/>
            <person name="Geller-Mcgrath D.E."/>
            <person name="Sieber C.M.K."/>
            <person name="Emerson J.B."/>
            <person name="Anantharaman K."/>
            <person name="Thomas B.C."/>
            <person name="Malmstrom R."/>
            <person name="Stieglmeier M."/>
            <person name="Klingl A."/>
            <person name="Woyke T."/>
            <person name="Ryan C.M."/>
            <person name="Banfield J.F."/>
        </authorList>
    </citation>
    <scope>NUCLEOTIDE SEQUENCE [LARGE SCALE GENOMIC DNA]</scope>
</reference>
<keyword evidence="1" id="KW-0472">Membrane</keyword>
<evidence type="ECO:0000313" key="2">
    <source>
        <dbReference type="EMBL" id="PIS40381.1"/>
    </source>
</evidence>
<dbReference type="AlphaFoldDB" id="A0A2H0YPF9"/>
<accession>A0A2H0YPF9</accession>
<organism evidence="2 3">
    <name type="scientific">Candidatus Nealsonbacteria bacterium CG08_land_8_20_14_0_20_36_22</name>
    <dbReference type="NCBI Taxonomy" id="1974704"/>
    <lineage>
        <taxon>Bacteria</taxon>
        <taxon>Candidatus Nealsoniibacteriota</taxon>
    </lineage>
</organism>
<sequence>MEFTVPQFIEKEPKIVGPFTFKQFIFIGIAGGLSIFLFFTVPFLVFIILAIILVGGAFSLAFLKIERISLPVFIKNFLIFITKPKIYLWKKKTSPLKFLPAENGKEKKKLETKEKTEEGRKPKLKVIKGGRLHELFTHLETK</sequence>
<comment type="caution">
    <text evidence="2">The sequence shown here is derived from an EMBL/GenBank/DDBJ whole genome shotgun (WGS) entry which is preliminary data.</text>
</comment>
<proteinExistence type="predicted"/>
<dbReference type="EMBL" id="PEYC01000001">
    <property type="protein sequence ID" value="PIS40381.1"/>
    <property type="molecule type" value="Genomic_DNA"/>
</dbReference>